<gene>
    <name evidence="3" type="ORF">ADN00_17265</name>
</gene>
<dbReference type="PROSITE" id="PS50005">
    <property type="entry name" value="TPR"/>
    <property type="match status" value="1"/>
</dbReference>
<protein>
    <submittedName>
        <fullName evidence="3">Uncharacterized protein</fullName>
    </submittedName>
</protein>
<evidence type="ECO:0000256" key="2">
    <source>
        <dbReference type="SAM" id="MobiDB-lite"/>
    </source>
</evidence>
<evidence type="ECO:0000256" key="1">
    <source>
        <dbReference type="PROSITE-ProRule" id="PRU00339"/>
    </source>
</evidence>
<dbReference type="OrthoDB" id="153038at2"/>
<keyword evidence="1" id="KW-0802">TPR repeat</keyword>
<proteinExistence type="predicted"/>
<dbReference type="InterPro" id="IPR011990">
    <property type="entry name" value="TPR-like_helical_dom_sf"/>
</dbReference>
<keyword evidence="4" id="KW-1185">Reference proteome</keyword>
<dbReference type="InterPro" id="IPR019734">
    <property type="entry name" value="TPR_rpt"/>
</dbReference>
<accession>A0A0P6WYB1</accession>
<dbReference type="EMBL" id="LGCL01000041">
    <property type="protein sequence ID" value="KPL71437.1"/>
    <property type="molecule type" value="Genomic_DNA"/>
</dbReference>
<evidence type="ECO:0000313" key="4">
    <source>
        <dbReference type="Proteomes" id="UP000050417"/>
    </source>
</evidence>
<sequence length="550" mass="61199">MSSNRLEKAVEVYAGILEDYPEDTEALLVLGDLYLAAKDYATAAKLYDYALSLDAENQEILSRLRLARAEDSDSEPEEVPTHPDAISRLLQRLTGSSKPISEDEIQRAANLLHSIIHSTDPANEVADHLDDIDALLPALIELNIRQARFDGRQDLVEQLKDLQTNILLQQNLNPKKETAPETPPNPAPGLETSPRRDDPAKGVEVTASERFRGRVFVMVANNQRLSQRTIVLRDALQLQGCEVHVISEIRGGTLPKPDVIITSNPHQAPRLLESLAACSAVRIPIVLDLDDDFEHVPVSHPAYAQIGLGTMNSAKAYTASLLLSSMVTVPSQMLANHLKSAGYNARYAPDGWTRANPLWQRRPGFRPRVQIGWLGQAGLFDDIASVRRVIIRTLREFANTQLVIGGSRQVFQMFDAVPDDRRVFLPPVEVSDYPYLLDQVDILMLPLRNTPYNQSVSDRVLVEAGVKHIPWLASPMPAVTTWQAGGLVAETPEEWHTLLRHLVMDAELRMRLGDAGLSRAGSREAYALGKQWVHLLEEVIQTAKNWKKQG</sequence>
<dbReference type="SUPFAM" id="SSF48452">
    <property type="entry name" value="TPR-like"/>
    <property type="match status" value="1"/>
</dbReference>
<dbReference type="STRING" id="1134406.ADN00_17265"/>
<evidence type="ECO:0000313" key="3">
    <source>
        <dbReference type="EMBL" id="KPL71437.1"/>
    </source>
</evidence>
<reference evidence="3 4" key="1">
    <citation type="submission" date="2015-07" db="EMBL/GenBank/DDBJ databases">
        <title>Genome sequence of Ornatilinea apprima DSM 23815.</title>
        <authorList>
            <person name="Hemp J."/>
            <person name="Ward L.M."/>
            <person name="Pace L.A."/>
            <person name="Fischer W.W."/>
        </authorList>
    </citation>
    <scope>NUCLEOTIDE SEQUENCE [LARGE SCALE GENOMIC DNA]</scope>
    <source>
        <strain evidence="3 4">P3M-1</strain>
    </source>
</reference>
<feature type="repeat" description="TPR" evidence="1">
    <location>
        <begin position="24"/>
        <end position="57"/>
    </location>
</feature>
<comment type="caution">
    <text evidence="3">The sequence shown here is derived from an EMBL/GenBank/DDBJ whole genome shotgun (WGS) entry which is preliminary data.</text>
</comment>
<dbReference type="AlphaFoldDB" id="A0A0P6WYB1"/>
<dbReference type="Gene3D" id="1.25.40.10">
    <property type="entry name" value="Tetratricopeptide repeat domain"/>
    <property type="match status" value="1"/>
</dbReference>
<feature type="compositionally biased region" description="Basic and acidic residues" evidence="2">
    <location>
        <begin position="193"/>
        <end position="203"/>
    </location>
</feature>
<dbReference type="Gene3D" id="3.40.50.2000">
    <property type="entry name" value="Glycogen Phosphorylase B"/>
    <property type="match status" value="1"/>
</dbReference>
<organism evidence="3 4">
    <name type="scientific">Ornatilinea apprima</name>
    <dbReference type="NCBI Taxonomy" id="1134406"/>
    <lineage>
        <taxon>Bacteria</taxon>
        <taxon>Bacillati</taxon>
        <taxon>Chloroflexota</taxon>
        <taxon>Anaerolineae</taxon>
        <taxon>Anaerolineales</taxon>
        <taxon>Anaerolineaceae</taxon>
        <taxon>Ornatilinea</taxon>
    </lineage>
</organism>
<name>A0A0P6WYB1_9CHLR</name>
<feature type="region of interest" description="Disordered" evidence="2">
    <location>
        <begin position="170"/>
        <end position="203"/>
    </location>
</feature>
<dbReference type="SUPFAM" id="SSF53756">
    <property type="entry name" value="UDP-Glycosyltransferase/glycogen phosphorylase"/>
    <property type="match status" value="1"/>
</dbReference>
<dbReference type="Proteomes" id="UP000050417">
    <property type="component" value="Unassembled WGS sequence"/>
</dbReference>